<sequence>MTAAQKLFAEGMREHFAPALRALGLTDQRGSFSLPAPDHWALLGVQPLSRDEHALRYTITLSLTARADWPGPGERPDPNAPTGTELWHARIGTLMPVDGEICWEVSPGPRWLVAVEDSVSAVRRYALPELRRRLAAAVPADGGPPTETYLSSGELDEVNAVLLTAAVARIQRAELVDGTLLLTGAWSRSDPVAREVLTGVAQGFLAAGDDRFRRVSCVDSLGRGLWLFESD</sequence>
<evidence type="ECO:0000313" key="1">
    <source>
        <dbReference type="EMBL" id="BFP47213.1"/>
    </source>
</evidence>
<dbReference type="AlphaFoldDB" id="A0AB33K0H1"/>
<dbReference type="RefSeq" id="WP_407989589.1">
    <property type="nucleotide sequence ID" value="NZ_AP035881.2"/>
</dbReference>
<reference evidence="1" key="1">
    <citation type="submission" date="2024-07" db="EMBL/GenBank/DDBJ databases">
        <title>Complete genome sequences of cellulolytic bacteria, Kitasatospora sp. CMC57 and Streptomyces sp. CMC78, isolated from Japanese agricultural soil.</title>
        <authorList>
            <person name="Hashimoto T."/>
            <person name="Ito M."/>
            <person name="Iwamoto M."/>
            <person name="Fukahori D."/>
            <person name="Shoda T."/>
            <person name="Sakoda M."/>
            <person name="Morohoshi T."/>
            <person name="Mitsuboshi M."/>
            <person name="Nishizawa T."/>
        </authorList>
    </citation>
    <scope>NUCLEOTIDE SEQUENCE</scope>
    <source>
        <strain evidence="1">CMC57</strain>
    </source>
</reference>
<accession>A0AB33K0H1</accession>
<organism evidence="1">
    <name type="scientific">Kitasatospora sp. CMC57</name>
    <dbReference type="NCBI Taxonomy" id="3231513"/>
    <lineage>
        <taxon>Bacteria</taxon>
        <taxon>Bacillati</taxon>
        <taxon>Actinomycetota</taxon>
        <taxon>Actinomycetes</taxon>
        <taxon>Kitasatosporales</taxon>
        <taxon>Streptomycetaceae</taxon>
        <taxon>Kitasatospora</taxon>
    </lineage>
</organism>
<gene>
    <name evidence="1" type="ORF">KCMC57_35810</name>
</gene>
<dbReference type="EMBL" id="AP035881">
    <property type="protein sequence ID" value="BFP47213.1"/>
    <property type="molecule type" value="Genomic_DNA"/>
</dbReference>
<protein>
    <submittedName>
        <fullName evidence="1">Uncharacterized protein</fullName>
    </submittedName>
</protein>
<proteinExistence type="predicted"/>
<name>A0AB33K0H1_9ACTN</name>